<dbReference type="Proteomes" id="UP000005239">
    <property type="component" value="Unassembled WGS sequence"/>
</dbReference>
<keyword evidence="2 10" id="KW-1017">Isopeptide bond</keyword>
<evidence type="ECO:0000313" key="12">
    <source>
        <dbReference type="EnsemblMetazoa" id="PPA03325.1"/>
    </source>
</evidence>
<keyword evidence="4 10" id="KW-0833">Ubl conjugation pathway</keyword>
<accession>A0A8R1Y6B1</accession>
<protein>
    <recommendedName>
        <fullName evidence="10">Ubiquitin-like protein ATG12</fullName>
    </recommendedName>
</protein>
<evidence type="ECO:0000256" key="9">
    <source>
        <dbReference type="ARBA" id="ARBA00023136"/>
    </source>
</evidence>
<evidence type="ECO:0000256" key="10">
    <source>
        <dbReference type="RuleBase" id="RU361201"/>
    </source>
</evidence>
<dbReference type="InterPro" id="IPR024512">
    <property type="entry name" value="Ser_palmitoyltrfase_ssu-like"/>
</dbReference>
<evidence type="ECO:0000256" key="11">
    <source>
        <dbReference type="SAM" id="Phobius"/>
    </source>
</evidence>
<dbReference type="GO" id="GO:0005789">
    <property type="term" value="C:endoplasmic reticulum membrane"/>
    <property type="evidence" value="ECO:0007669"/>
    <property type="project" value="UniProtKB-SubCell"/>
</dbReference>
<keyword evidence="6" id="KW-0746">Sphingolipid metabolism</keyword>
<evidence type="ECO:0000256" key="8">
    <source>
        <dbReference type="ARBA" id="ARBA00023006"/>
    </source>
</evidence>
<dbReference type="Pfam" id="PF11779">
    <property type="entry name" value="SPT_ssu-like"/>
    <property type="match status" value="1"/>
</dbReference>
<evidence type="ECO:0000256" key="2">
    <source>
        <dbReference type="ARBA" id="ARBA00022499"/>
    </source>
</evidence>
<dbReference type="GO" id="GO:0000421">
    <property type="term" value="C:autophagosome membrane"/>
    <property type="evidence" value="ECO:0007669"/>
    <property type="project" value="EnsemblMetazoa"/>
</dbReference>
<dbReference type="GO" id="GO:0000045">
    <property type="term" value="P:autophagosome assembly"/>
    <property type="evidence" value="ECO:0007669"/>
    <property type="project" value="EnsemblMetazoa"/>
</dbReference>
<dbReference type="Pfam" id="PF04110">
    <property type="entry name" value="APG12"/>
    <property type="match status" value="1"/>
</dbReference>
<dbReference type="PANTHER" id="PTHR13385:SF0">
    <property type="entry name" value="UBIQUITIN-LIKE PROTEIN ATG12"/>
    <property type="match status" value="1"/>
</dbReference>
<dbReference type="PANTHER" id="PTHR13385">
    <property type="entry name" value="AUTOPHAGY PROTEIN 12"/>
    <property type="match status" value="1"/>
</dbReference>
<proteinExistence type="inferred from homology"/>
<dbReference type="GO" id="GO:0008340">
    <property type="term" value="P:determination of adult lifespan"/>
    <property type="evidence" value="ECO:0007669"/>
    <property type="project" value="EnsemblMetazoa"/>
</dbReference>
<dbReference type="GO" id="GO:0097237">
    <property type="term" value="P:cellular response to toxic substance"/>
    <property type="evidence" value="ECO:0007669"/>
    <property type="project" value="EnsemblMetazoa"/>
</dbReference>
<dbReference type="SUPFAM" id="SSF54236">
    <property type="entry name" value="Ubiquitin-like"/>
    <property type="match status" value="1"/>
</dbReference>
<reference evidence="12" key="2">
    <citation type="submission" date="2022-06" db="UniProtKB">
        <authorList>
            <consortium name="EnsemblMetazoa"/>
        </authorList>
    </citation>
    <scope>IDENTIFICATION</scope>
    <source>
        <strain evidence="12">PS312</strain>
    </source>
</reference>
<organism evidence="12 13">
    <name type="scientific">Pristionchus pacificus</name>
    <name type="common">Parasitic nematode worm</name>
    <dbReference type="NCBI Taxonomy" id="54126"/>
    <lineage>
        <taxon>Eukaryota</taxon>
        <taxon>Metazoa</taxon>
        <taxon>Ecdysozoa</taxon>
        <taxon>Nematoda</taxon>
        <taxon>Chromadorea</taxon>
        <taxon>Rhabditida</taxon>
        <taxon>Rhabditina</taxon>
        <taxon>Diplogasteromorpha</taxon>
        <taxon>Diplogasteroidea</taxon>
        <taxon>Neodiplogasteridae</taxon>
        <taxon>Pristionchus</taxon>
    </lineage>
</organism>
<evidence type="ECO:0000256" key="6">
    <source>
        <dbReference type="ARBA" id="ARBA00022919"/>
    </source>
</evidence>
<comment type="subcellular location">
    <subcellularLocation>
        <location evidence="1">Endoplasmic reticulum membrane</location>
        <topology evidence="1">Multi-pass membrane protein</topology>
    </subcellularLocation>
</comment>
<dbReference type="GO" id="GO:0006665">
    <property type="term" value="P:sphingolipid metabolic process"/>
    <property type="evidence" value="ECO:0007669"/>
    <property type="project" value="UniProtKB-KW"/>
</dbReference>
<sequence length="161" mass="18153">MGKGRSDRRGSAPKPASGFEWLYLQYLLVTGLYMLEPWERTLFNIVFALVLSAGSALLFTFASSSIPIKMADKVTVLLRSVGDAPILKNKKYNIDSSHDIAWLTHTIRTLLKLEPNQSLFLYISQTFAPSPDHTLDLLRKCYCLEQSNELVIHYSTTPAWG</sequence>
<keyword evidence="9 11" id="KW-0472">Membrane</keyword>
<dbReference type="GO" id="GO:0098792">
    <property type="term" value="P:xenophagy"/>
    <property type="evidence" value="ECO:0007669"/>
    <property type="project" value="EnsemblMetazoa"/>
</dbReference>
<dbReference type="GO" id="GO:0001778">
    <property type="term" value="P:plasma membrane repair"/>
    <property type="evidence" value="ECO:0007669"/>
    <property type="project" value="EnsemblMetazoa"/>
</dbReference>
<reference evidence="13" key="1">
    <citation type="journal article" date="2008" name="Nat. Genet.">
        <title>The Pristionchus pacificus genome provides a unique perspective on nematode lifestyle and parasitism.</title>
        <authorList>
            <person name="Dieterich C."/>
            <person name="Clifton S.W."/>
            <person name="Schuster L.N."/>
            <person name="Chinwalla A."/>
            <person name="Delehaunty K."/>
            <person name="Dinkelacker I."/>
            <person name="Fulton L."/>
            <person name="Fulton R."/>
            <person name="Godfrey J."/>
            <person name="Minx P."/>
            <person name="Mitreva M."/>
            <person name="Roeseler W."/>
            <person name="Tian H."/>
            <person name="Witte H."/>
            <person name="Yang S.P."/>
            <person name="Wilson R.K."/>
            <person name="Sommer R.J."/>
        </authorList>
    </citation>
    <scope>NUCLEOTIDE SEQUENCE [LARGE SCALE GENOMIC DNA]</scope>
    <source>
        <strain evidence="13">PS312</strain>
    </source>
</reference>
<dbReference type="Gene3D" id="3.10.20.90">
    <property type="entry name" value="Phosphatidylinositol 3-kinase Catalytic Subunit, Chain A, domain 1"/>
    <property type="match status" value="1"/>
</dbReference>
<dbReference type="InterPro" id="IPR007242">
    <property type="entry name" value="Atg12"/>
</dbReference>
<dbReference type="AlphaFoldDB" id="A0A8R1Y6B1"/>
<evidence type="ECO:0000256" key="5">
    <source>
        <dbReference type="ARBA" id="ARBA00022824"/>
    </source>
</evidence>
<evidence type="ECO:0000256" key="3">
    <source>
        <dbReference type="ARBA" id="ARBA00022692"/>
    </source>
</evidence>
<comment type="subunit">
    <text evidence="10">Forms a conjugate with ATG5.</text>
</comment>
<dbReference type="CDD" id="cd01612">
    <property type="entry name" value="Ubl_ATG12"/>
    <property type="match status" value="1"/>
</dbReference>
<keyword evidence="13" id="KW-1185">Reference proteome</keyword>
<feature type="transmembrane region" description="Helical" evidence="11">
    <location>
        <begin position="42"/>
        <end position="62"/>
    </location>
</feature>
<gene>
    <name evidence="12" type="primary">WBGene00092879</name>
</gene>
<keyword evidence="5" id="KW-0256">Endoplasmic reticulum</keyword>
<keyword evidence="6" id="KW-0443">Lipid metabolism</keyword>
<name>A0A8R1Y6B1_PRIPA</name>
<evidence type="ECO:0000256" key="4">
    <source>
        <dbReference type="ARBA" id="ARBA00022786"/>
    </source>
</evidence>
<evidence type="ECO:0000256" key="1">
    <source>
        <dbReference type="ARBA" id="ARBA00004477"/>
    </source>
</evidence>
<evidence type="ECO:0000256" key="7">
    <source>
        <dbReference type="ARBA" id="ARBA00022989"/>
    </source>
</evidence>
<keyword evidence="8 10" id="KW-0072">Autophagy</keyword>
<dbReference type="EnsemblMetazoa" id="PPA03325.1">
    <property type="protein sequence ID" value="PPA03325.1"/>
    <property type="gene ID" value="WBGene00092879"/>
</dbReference>
<keyword evidence="3 11" id="KW-0812">Transmembrane</keyword>
<keyword evidence="7 11" id="KW-1133">Transmembrane helix</keyword>
<comment type="similarity">
    <text evidence="10">Belongs to the ATG12 family.</text>
</comment>
<comment type="function">
    <text evidence="10">Ubiquitin-like protein involved in autophagic vesicle formation.</text>
</comment>
<dbReference type="InterPro" id="IPR029071">
    <property type="entry name" value="Ubiquitin-like_domsf"/>
</dbReference>
<evidence type="ECO:0000313" key="13">
    <source>
        <dbReference type="Proteomes" id="UP000005239"/>
    </source>
</evidence>